<dbReference type="EMBL" id="KQ434846">
    <property type="protein sequence ID" value="KZC08407.1"/>
    <property type="molecule type" value="Genomic_DNA"/>
</dbReference>
<gene>
    <name evidence="1" type="ORF">WN55_09311</name>
</gene>
<dbReference type="AlphaFoldDB" id="A0A154P9A0"/>
<sequence length="76" mass="8148">MTRMTRRENCRGEVSVEQTTADKVLNLEADIGGKASPATEKVIRSGGGGLLSVGLGDTKERNVEEAKKSHERDCAC</sequence>
<organism evidence="1 2">
    <name type="scientific">Dufourea novaeangliae</name>
    <name type="common">Sweat bee</name>
    <dbReference type="NCBI Taxonomy" id="178035"/>
    <lineage>
        <taxon>Eukaryota</taxon>
        <taxon>Metazoa</taxon>
        <taxon>Ecdysozoa</taxon>
        <taxon>Arthropoda</taxon>
        <taxon>Hexapoda</taxon>
        <taxon>Insecta</taxon>
        <taxon>Pterygota</taxon>
        <taxon>Neoptera</taxon>
        <taxon>Endopterygota</taxon>
        <taxon>Hymenoptera</taxon>
        <taxon>Apocrita</taxon>
        <taxon>Aculeata</taxon>
        <taxon>Apoidea</taxon>
        <taxon>Anthophila</taxon>
        <taxon>Halictidae</taxon>
        <taxon>Rophitinae</taxon>
        <taxon>Dufourea</taxon>
    </lineage>
</organism>
<evidence type="ECO:0000313" key="1">
    <source>
        <dbReference type="EMBL" id="KZC08407.1"/>
    </source>
</evidence>
<name>A0A154P9A0_DUFNO</name>
<evidence type="ECO:0000313" key="2">
    <source>
        <dbReference type="Proteomes" id="UP000076502"/>
    </source>
</evidence>
<reference evidence="1 2" key="1">
    <citation type="submission" date="2015-07" db="EMBL/GenBank/DDBJ databases">
        <title>The genome of Dufourea novaeangliae.</title>
        <authorList>
            <person name="Pan H."/>
            <person name="Kapheim K."/>
        </authorList>
    </citation>
    <scope>NUCLEOTIDE SEQUENCE [LARGE SCALE GENOMIC DNA]</scope>
    <source>
        <strain evidence="1">0120121106</strain>
        <tissue evidence="1">Whole body</tissue>
    </source>
</reference>
<dbReference type="Proteomes" id="UP000076502">
    <property type="component" value="Unassembled WGS sequence"/>
</dbReference>
<proteinExistence type="predicted"/>
<protein>
    <submittedName>
        <fullName evidence="1">Uncharacterized protein</fullName>
    </submittedName>
</protein>
<accession>A0A154P9A0</accession>
<keyword evidence="2" id="KW-1185">Reference proteome</keyword>